<dbReference type="InterPro" id="IPR019734">
    <property type="entry name" value="TPR_rpt"/>
</dbReference>
<feature type="transmembrane region" description="Helical" evidence="2">
    <location>
        <begin position="268"/>
        <end position="285"/>
    </location>
</feature>
<keyword evidence="1" id="KW-0802">TPR repeat</keyword>
<evidence type="ECO:0000313" key="3">
    <source>
        <dbReference type="EMBL" id="RKR88957.1"/>
    </source>
</evidence>
<comment type="caution">
    <text evidence="3">The sequence shown here is derived from an EMBL/GenBank/DDBJ whole genome shotgun (WGS) entry which is preliminary data.</text>
</comment>
<reference evidence="3 4" key="1">
    <citation type="submission" date="2018-10" db="EMBL/GenBank/DDBJ databases">
        <title>Sequencing the genomes of 1000 actinobacteria strains.</title>
        <authorList>
            <person name="Klenk H.-P."/>
        </authorList>
    </citation>
    <scope>NUCLEOTIDE SEQUENCE [LARGE SCALE GENOMIC DNA]</scope>
    <source>
        <strain evidence="3 4">DSM 45175</strain>
    </source>
</reference>
<dbReference type="EMBL" id="RBKT01000001">
    <property type="protein sequence ID" value="RKR88957.1"/>
    <property type="molecule type" value="Genomic_DNA"/>
</dbReference>
<dbReference type="PANTHER" id="PTHR12558:SF13">
    <property type="entry name" value="CELL DIVISION CYCLE PROTEIN 27 HOMOLOG"/>
    <property type="match status" value="1"/>
</dbReference>
<feature type="repeat" description="TPR" evidence="1">
    <location>
        <begin position="159"/>
        <end position="192"/>
    </location>
</feature>
<sequence length="355" mass="37568">MSSDAAPDYQASADDYLQRADLMAELGRYDDAVTELGFAITLDQASVRAWTMLARTHLAAERPEEALAAADTATAVSTATAAVPGAAPDWAPPLVARGIALVELRRFREAAEVADEILGRGPADAYAQRSAAGILADARNGQPALNAAWRAVELAPQESQAHLVLGMVAARLNLFDLAERAYQEALRLDPTLDTAGDDVGQSRLERRRYARALEEVAATVSIQPVRVDSYRSVAESVLRLVTYGAGYSITAAVLVAFMAAASGGASRAWAALLAIVGGVLVWRFASKVPGLTRTVLPTLMSQDRVLGLSVYATLAAPAFLLLYTLVGTPWPLVLTIVATAVAELAVLRRYGPAAR</sequence>
<dbReference type="PROSITE" id="PS50005">
    <property type="entry name" value="TPR"/>
    <property type="match status" value="1"/>
</dbReference>
<feature type="transmembrane region" description="Helical" evidence="2">
    <location>
        <begin position="240"/>
        <end position="262"/>
    </location>
</feature>
<gene>
    <name evidence="3" type="ORF">BDK92_3291</name>
</gene>
<dbReference type="Proteomes" id="UP000277671">
    <property type="component" value="Unassembled WGS sequence"/>
</dbReference>
<proteinExistence type="predicted"/>
<evidence type="ECO:0000256" key="1">
    <source>
        <dbReference type="PROSITE-ProRule" id="PRU00339"/>
    </source>
</evidence>
<keyword evidence="2" id="KW-0812">Transmembrane</keyword>
<dbReference type="InterPro" id="IPR011990">
    <property type="entry name" value="TPR-like_helical_dom_sf"/>
</dbReference>
<dbReference type="RefSeq" id="WP_121157495.1">
    <property type="nucleotide sequence ID" value="NZ_RBKT01000001.1"/>
</dbReference>
<dbReference type="Pfam" id="PF13432">
    <property type="entry name" value="TPR_16"/>
    <property type="match status" value="1"/>
</dbReference>
<dbReference type="OrthoDB" id="3402539at2"/>
<protein>
    <submittedName>
        <fullName evidence="3">Tetratricopeptide repeat protein</fullName>
    </submittedName>
</protein>
<dbReference type="SMART" id="SM00028">
    <property type="entry name" value="TPR"/>
    <property type="match status" value="4"/>
</dbReference>
<evidence type="ECO:0000256" key="2">
    <source>
        <dbReference type="SAM" id="Phobius"/>
    </source>
</evidence>
<dbReference type="Pfam" id="PF14559">
    <property type="entry name" value="TPR_19"/>
    <property type="match status" value="1"/>
</dbReference>
<dbReference type="Gene3D" id="1.25.40.10">
    <property type="entry name" value="Tetratricopeptide repeat domain"/>
    <property type="match status" value="1"/>
</dbReference>
<organism evidence="3 4">
    <name type="scientific">Micromonospora pisi</name>
    <dbReference type="NCBI Taxonomy" id="589240"/>
    <lineage>
        <taxon>Bacteria</taxon>
        <taxon>Bacillati</taxon>
        <taxon>Actinomycetota</taxon>
        <taxon>Actinomycetes</taxon>
        <taxon>Micromonosporales</taxon>
        <taxon>Micromonosporaceae</taxon>
        <taxon>Micromonospora</taxon>
    </lineage>
</organism>
<feature type="transmembrane region" description="Helical" evidence="2">
    <location>
        <begin position="329"/>
        <end position="347"/>
    </location>
</feature>
<accession>A0A495JJ66</accession>
<keyword evidence="4" id="KW-1185">Reference proteome</keyword>
<feature type="transmembrane region" description="Helical" evidence="2">
    <location>
        <begin position="305"/>
        <end position="323"/>
    </location>
</feature>
<keyword evidence="2" id="KW-1133">Transmembrane helix</keyword>
<name>A0A495JJ66_9ACTN</name>
<keyword evidence="2" id="KW-0472">Membrane</keyword>
<dbReference type="AlphaFoldDB" id="A0A495JJ66"/>
<evidence type="ECO:0000313" key="4">
    <source>
        <dbReference type="Proteomes" id="UP000277671"/>
    </source>
</evidence>
<dbReference type="SUPFAM" id="SSF48452">
    <property type="entry name" value="TPR-like"/>
    <property type="match status" value="1"/>
</dbReference>
<dbReference type="PANTHER" id="PTHR12558">
    <property type="entry name" value="CELL DIVISION CYCLE 16,23,27"/>
    <property type="match status" value="1"/>
</dbReference>